<evidence type="ECO:0000313" key="8">
    <source>
        <dbReference type="EMBL" id="WSB73643.1"/>
    </source>
</evidence>
<keyword evidence="3" id="KW-1003">Cell membrane</keyword>
<dbReference type="InterPro" id="IPR029030">
    <property type="entry name" value="Caspase-like_dom_sf"/>
</dbReference>
<evidence type="ECO:0000256" key="1">
    <source>
        <dbReference type="ARBA" id="ARBA00004236"/>
    </source>
</evidence>
<keyword evidence="4" id="KW-0472">Membrane</keyword>
<dbReference type="InterPro" id="IPR011600">
    <property type="entry name" value="Pept_C14_caspase"/>
</dbReference>
<dbReference type="Gene3D" id="3.10.105.10">
    <property type="entry name" value="Dipeptide-binding Protein, Domain 3"/>
    <property type="match status" value="2"/>
</dbReference>
<reference evidence="8 9" key="1">
    <citation type="submission" date="2022-10" db="EMBL/GenBank/DDBJ databases">
        <title>The complete genomes of actinobacterial strains from the NBC collection.</title>
        <authorList>
            <person name="Joergensen T.S."/>
            <person name="Alvarez Arevalo M."/>
            <person name="Sterndorff E.B."/>
            <person name="Faurdal D."/>
            <person name="Vuksanovic O."/>
            <person name="Mourched A.-S."/>
            <person name="Charusanti P."/>
            <person name="Shaw S."/>
            <person name="Blin K."/>
            <person name="Weber T."/>
        </authorList>
    </citation>
    <scope>NUCLEOTIDE SEQUENCE [LARGE SCALE GENOMIC DNA]</scope>
    <source>
        <strain evidence="8 9">NBC 01774</strain>
    </source>
</reference>
<comment type="subcellular location">
    <subcellularLocation>
        <location evidence="1">Cell membrane</location>
    </subcellularLocation>
</comment>
<keyword evidence="2" id="KW-0813">Transport</keyword>
<dbReference type="Pfam" id="PF04069">
    <property type="entry name" value="OpuAC"/>
    <property type="match status" value="1"/>
</dbReference>
<dbReference type="EMBL" id="CP109106">
    <property type="protein sequence ID" value="WSB73643.1"/>
    <property type="molecule type" value="Genomic_DNA"/>
</dbReference>
<protein>
    <submittedName>
        <fullName evidence="8">Caspase family protein</fullName>
    </submittedName>
</protein>
<feature type="domain" description="ABC-type glycine betaine transport system substrate-binding" evidence="7">
    <location>
        <begin position="312"/>
        <end position="544"/>
    </location>
</feature>
<organism evidence="8 9">
    <name type="scientific">Streptomyces decoyicus</name>
    <dbReference type="NCBI Taxonomy" id="249567"/>
    <lineage>
        <taxon>Bacteria</taxon>
        <taxon>Bacillati</taxon>
        <taxon>Actinomycetota</taxon>
        <taxon>Actinomycetes</taxon>
        <taxon>Kitasatosporales</taxon>
        <taxon>Streptomycetaceae</taxon>
        <taxon>Streptomyces</taxon>
    </lineage>
</organism>
<keyword evidence="9" id="KW-1185">Reference proteome</keyword>
<evidence type="ECO:0000256" key="2">
    <source>
        <dbReference type="ARBA" id="ARBA00022448"/>
    </source>
</evidence>
<evidence type="ECO:0000256" key="5">
    <source>
        <dbReference type="SAM" id="MobiDB-lite"/>
    </source>
</evidence>
<evidence type="ECO:0000313" key="9">
    <source>
        <dbReference type="Proteomes" id="UP001344251"/>
    </source>
</evidence>
<feature type="compositionally biased region" description="Basic and acidic residues" evidence="5">
    <location>
        <begin position="245"/>
        <end position="254"/>
    </location>
</feature>
<dbReference type="RefSeq" id="WP_326623258.1">
    <property type="nucleotide sequence ID" value="NZ_CP109106.1"/>
</dbReference>
<dbReference type="SUPFAM" id="SSF52129">
    <property type="entry name" value="Caspase-like"/>
    <property type="match status" value="1"/>
</dbReference>
<proteinExistence type="predicted"/>
<sequence length="588" mass="64591">MALLPDATNSRAVLIGTSRYTHLSALPAVANNLTALATALRASSSWGLAEEHCTVIANPGDWTEVLHAVRTAAEEASDTLLVYFAGHGLLEETRGDLFLGLPHSEQGRSYTGVPYSALRDVVLTGRSKRHVVILDCCFSGRALGTMSGPAAIADQAEIEGSYLLAASPETSFALAPEGETYTAFTGELLRLLHEGVPDGPDLLDLDTVYNIMRAALRAKGRPLPQKRDRNTAGQLALSRNAARAGTDRDRDHNAVDTVRTTPPAPNTTPVGDRGQSAQMKPVLGATAGLVTLVLIAGGIDRLLNKEDEDDPPIALGYVDQDDGRAVAYLWQEILAKRGYQAKAQAHTSSDLFAEQAQGRVDVQANARLPATHKSYWKKYKSKLEDFGAWYENTALHIAVPSYVKGIESIGDVEENIEKFGYHIFEMDPGEGAVYRDKLHKAYGLDKERSLTKTVVGTEPWSQLDNEYARREPIAVLLRSPHWEYSTYKLTKLKDPKNALGYSREDIHMLGRKGFTKDEPQVAKWMKNFHLDENQLNSLEYEIHTAAEQVHAQDQNYTQEGVRTWIKKNPGILDKLAPAATPKKNGEDA</sequence>
<dbReference type="SUPFAM" id="SSF53850">
    <property type="entry name" value="Periplasmic binding protein-like II"/>
    <property type="match status" value="1"/>
</dbReference>
<evidence type="ECO:0000259" key="7">
    <source>
        <dbReference type="Pfam" id="PF04069"/>
    </source>
</evidence>
<dbReference type="PANTHER" id="PTHR47737">
    <property type="entry name" value="GLYCINE BETAINE/PROLINE BETAINE TRANSPORT SYSTEM PERMEASE PROTEIN PROW"/>
    <property type="match status" value="1"/>
</dbReference>
<dbReference type="PANTHER" id="PTHR47737:SF1">
    <property type="entry name" value="GLYCINE BETAINE_PROLINE BETAINE TRANSPORT SYSTEM PERMEASE PROTEIN PROW"/>
    <property type="match status" value="1"/>
</dbReference>
<dbReference type="Gene3D" id="3.40.50.1460">
    <property type="match status" value="1"/>
</dbReference>
<evidence type="ECO:0000256" key="3">
    <source>
        <dbReference type="ARBA" id="ARBA00022475"/>
    </source>
</evidence>
<evidence type="ECO:0000259" key="6">
    <source>
        <dbReference type="Pfam" id="PF00656"/>
    </source>
</evidence>
<dbReference type="InterPro" id="IPR007210">
    <property type="entry name" value="ABC_Gly_betaine_transp_sub-bd"/>
</dbReference>
<dbReference type="Gene3D" id="3.40.190.100">
    <property type="entry name" value="Glycine betaine-binding periplasmic protein, domain 2"/>
    <property type="match status" value="1"/>
</dbReference>
<name>A0ABZ1FW19_9ACTN</name>
<accession>A0ABZ1FW19</accession>
<evidence type="ECO:0000256" key="4">
    <source>
        <dbReference type="ARBA" id="ARBA00023136"/>
    </source>
</evidence>
<dbReference type="Proteomes" id="UP001344251">
    <property type="component" value="Chromosome"/>
</dbReference>
<feature type="region of interest" description="Disordered" evidence="5">
    <location>
        <begin position="221"/>
        <end position="276"/>
    </location>
</feature>
<gene>
    <name evidence="8" type="ORF">OG863_40065</name>
</gene>
<dbReference type="Pfam" id="PF00656">
    <property type="entry name" value="Peptidase_C14"/>
    <property type="match status" value="1"/>
</dbReference>
<dbReference type="NCBIfam" id="NF047832">
    <property type="entry name" value="caspase_w_EACC1"/>
    <property type="match status" value="1"/>
</dbReference>
<feature type="domain" description="Peptidase C14 caspase" evidence="6">
    <location>
        <begin position="11"/>
        <end position="216"/>
    </location>
</feature>